<dbReference type="Pfam" id="PF00583">
    <property type="entry name" value="Acetyltransf_1"/>
    <property type="match status" value="1"/>
</dbReference>
<organism evidence="2 3">
    <name type="scientific">Dysgonomonas alginatilytica</name>
    <dbReference type="NCBI Taxonomy" id="1605892"/>
    <lineage>
        <taxon>Bacteria</taxon>
        <taxon>Pseudomonadati</taxon>
        <taxon>Bacteroidota</taxon>
        <taxon>Bacteroidia</taxon>
        <taxon>Bacteroidales</taxon>
        <taxon>Dysgonomonadaceae</taxon>
        <taxon>Dysgonomonas</taxon>
    </lineage>
</organism>
<protein>
    <submittedName>
        <fullName evidence="2">Putative GNAT family N-acyltransferase</fullName>
    </submittedName>
</protein>
<name>A0A2V3PNH4_9BACT</name>
<dbReference type="CDD" id="cd04301">
    <property type="entry name" value="NAT_SF"/>
    <property type="match status" value="1"/>
</dbReference>
<evidence type="ECO:0000313" key="2">
    <source>
        <dbReference type="EMBL" id="PXV63865.1"/>
    </source>
</evidence>
<keyword evidence="2" id="KW-0808">Transferase</keyword>
<dbReference type="PROSITE" id="PS51186">
    <property type="entry name" value="GNAT"/>
    <property type="match status" value="1"/>
</dbReference>
<evidence type="ECO:0000313" key="3">
    <source>
        <dbReference type="Proteomes" id="UP000247973"/>
    </source>
</evidence>
<dbReference type="AlphaFoldDB" id="A0A2V3PNH4"/>
<keyword evidence="2" id="KW-0012">Acyltransferase</keyword>
<dbReference type="RefSeq" id="WP_245904075.1">
    <property type="nucleotide sequence ID" value="NZ_QICL01000012.1"/>
</dbReference>
<dbReference type="GO" id="GO:0016747">
    <property type="term" value="F:acyltransferase activity, transferring groups other than amino-acyl groups"/>
    <property type="evidence" value="ECO:0007669"/>
    <property type="project" value="InterPro"/>
</dbReference>
<accession>A0A2V3PNH4</accession>
<keyword evidence="3" id="KW-1185">Reference proteome</keyword>
<dbReference type="InterPro" id="IPR000182">
    <property type="entry name" value="GNAT_dom"/>
</dbReference>
<evidence type="ECO:0000259" key="1">
    <source>
        <dbReference type="PROSITE" id="PS51186"/>
    </source>
</evidence>
<feature type="domain" description="N-acetyltransferase" evidence="1">
    <location>
        <begin position="1"/>
        <end position="145"/>
    </location>
</feature>
<dbReference type="EMBL" id="QICL01000012">
    <property type="protein sequence ID" value="PXV63865.1"/>
    <property type="molecule type" value="Genomic_DNA"/>
</dbReference>
<dbReference type="Gene3D" id="3.40.630.30">
    <property type="match status" value="1"/>
</dbReference>
<gene>
    <name evidence="2" type="ORF">CLV62_112114</name>
</gene>
<dbReference type="InterPro" id="IPR016181">
    <property type="entry name" value="Acyl_CoA_acyltransferase"/>
</dbReference>
<sequence>MELKLITYQSPEYHEMVALRYSVLREPLGLIFTKEDLLKDENDLLLVACLPKSEKIVGCCILTPLNEYTGQLRQMAIAPFMQGKGVGAQLLQFAENTAKDLQYKYIYLHARKVAVDFYKKHSYTIEGDQFTEVGIPHFEMLKQLSSQSIL</sequence>
<comment type="caution">
    <text evidence="2">The sequence shown here is derived from an EMBL/GenBank/DDBJ whole genome shotgun (WGS) entry which is preliminary data.</text>
</comment>
<reference evidence="2 3" key="1">
    <citation type="submission" date="2018-03" db="EMBL/GenBank/DDBJ databases">
        <title>Genomic Encyclopedia of Archaeal and Bacterial Type Strains, Phase II (KMG-II): from individual species to whole genera.</title>
        <authorList>
            <person name="Goeker M."/>
        </authorList>
    </citation>
    <scope>NUCLEOTIDE SEQUENCE [LARGE SCALE GENOMIC DNA]</scope>
    <source>
        <strain evidence="2 3">DSM 100214</strain>
    </source>
</reference>
<dbReference type="Proteomes" id="UP000247973">
    <property type="component" value="Unassembled WGS sequence"/>
</dbReference>
<dbReference type="SUPFAM" id="SSF55729">
    <property type="entry name" value="Acyl-CoA N-acyltransferases (Nat)"/>
    <property type="match status" value="1"/>
</dbReference>
<proteinExistence type="predicted"/>